<accession>A0A4S4KYE4</accession>
<dbReference type="Proteomes" id="UP000308199">
    <property type="component" value="Unassembled WGS sequence"/>
</dbReference>
<feature type="compositionally biased region" description="Polar residues" evidence="1">
    <location>
        <begin position="1"/>
        <end position="12"/>
    </location>
</feature>
<comment type="caution">
    <text evidence="2">The sequence shown here is derived from an EMBL/GenBank/DDBJ whole genome shotgun (WGS) entry which is preliminary data.</text>
</comment>
<dbReference type="EMBL" id="SGPK01000424">
    <property type="protein sequence ID" value="THH03707.1"/>
    <property type="molecule type" value="Genomic_DNA"/>
</dbReference>
<evidence type="ECO:0000313" key="2">
    <source>
        <dbReference type="EMBL" id="THH03707.1"/>
    </source>
</evidence>
<feature type="region of interest" description="Disordered" evidence="1">
    <location>
        <begin position="76"/>
        <end position="106"/>
    </location>
</feature>
<gene>
    <name evidence="2" type="ORF">EW145_g6072</name>
</gene>
<feature type="region of interest" description="Disordered" evidence="1">
    <location>
        <begin position="1"/>
        <end position="54"/>
    </location>
</feature>
<feature type="compositionally biased region" description="Low complexity" evidence="1">
    <location>
        <begin position="17"/>
        <end position="28"/>
    </location>
</feature>
<evidence type="ECO:0000256" key="1">
    <source>
        <dbReference type="SAM" id="MobiDB-lite"/>
    </source>
</evidence>
<protein>
    <submittedName>
        <fullName evidence="2">Uncharacterized protein</fullName>
    </submittedName>
</protein>
<dbReference type="AlphaFoldDB" id="A0A4S4KYE4"/>
<reference evidence="2 3" key="1">
    <citation type="submission" date="2019-02" db="EMBL/GenBank/DDBJ databases">
        <title>Genome sequencing of the rare red list fungi Phellinidium pouzarii.</title>
        <authorList>
            <person name="Buettner E."/>
            <person name="Kellner H."/>
        </authorList>
    </citation>
    <scope>NUCLEOTIDE SEQUENCE [LARGE SCALE GENOMIC DNA]</scope>
    <source>
        <strain evidence="2 3">DSM 108285</strain>
    </source>
</reference>
<keyword evidence="3" id="KW-1185">Reference proteome</keyword>
<name>A0A4S4KYE4_9AGAM</name>
<evidence type="ECO:0000313" key="3">
    <source>
        <dbReference type="Proteomes" id="UP000308199"/>
    </source>
</evidence>
<organism evidence="2 3">
    <name type="scientific">Phellinidium pouzarii</name>
    <dbReference type="NCBI Taxonomy" id="167371"/>
    <lineage>
        <taxon>Eukaryota</taxon>
        <taxon>Fungi</taxon>
        <taxon>Dikarya</taxon>
        <taxon>Basidiomycota</taxon>
        <taxon>Agaricomycotina</taxon>
        <taxon>Agaricomycetes</taxon>
        <taxon>Hymenochaetales</taxon>
        <taxon>Hymenochaetaceae</taxon>
        <taxon>Phellinidium</taxon>
    </lineage>
</organism>
<proteinExistence type="predicted"/>
<sequence length="106" mass="11101">MSTGTRSTTAVSSGPVRSRASSPLSSLRCGRKTKGGTFSLSSSSSTLCNEDPSNPSDLSVIVLIKMLQSVIDEQAKDLTEHSLEDASETEGAAPPPNTPTLTRYVD</sequence>